<gene>
    <name evidence="6" type="ORF">MENT_LOCUS54291</name>
</gene>
<proteinExistence type="inferred from homology"/>
<evidence type="ECO:0000256" key="5">
    <source>
        <dbReference type="ARBA" id="ARBA00047475"/>
    </source>
</evidence>
<dbReference type="InterPro" id="IPR002213">
    <property type="entry name" value="UDP_glucos_trans"/>
</dbReference>
<name>A0A6V7XNE1_MELEN</name>
<evidence type="ECO:0000313" key="7">
    <source>
        <dbReference type="Proteomes" id="UP000580250"/>
    </source>
</evidence>
<evidence type="ECO:0000256" key="2">
    <source>
        <dbReference type="ARBA" id="ARBA00012544"/>
    </source>
</evidence>
<dbReference type="AlphaFoldDB" id="A0A6V7XNE1"/>
<dbReference type="Gene3D" id="3.40.50.2000">
    <property type="entry name" value="Glycogen Phosphorylase B"/>
    <property type="match status" value="1"/>
</dbReference>
<dbReference type="InterPro" id="IPR050271">
    <property type="entry name" value="UDP-glycosyltransferase"/>
</dbReference>
<reference evidence="6 7" key="1">
    <citation type="submission" date="2020-08" db="EMBL/GenBank/DDBJ databases">
        <authorList>
            <person name="Koutsovoulos G."/>
            <person name="Danchin GJ E."/>
        </authorList>
    </citation>
    <scope>NUCLEOTIDE SEQUENCE [LARGE SCALE GENOMIC DNA]</scope>
</reference>
<keyword evidence="3" id="KW-0328">Glycosyltransferase</keyword>
<dbReference type="GO" id="GO:0015020">
    <property type="term" value="F:glucuronosyltransferase activity"/>
    <property type="evidence" value="ECO:0007669"/>
    <property type="project" value="UniProtKB-EC"/>
</dbReference>
<comment type="caution">
    <text evidence="6">The sequence shown here is derived from an EMBL/GenBank/DDBJ whole genome shotgun (WGS) entry which is preliminary data.</text>
</comment>
<evidence type="ECO:0000256" key="1">
    <source>
        <dbReference type="ARBA" id="ARBA00009995"/>
    </source>
</evidence>
<dbReference type="Pfam" id="PF00201">
    <property type="entry name" value="UDPGT"/>
    <property type="match status" value="1"/>
</dbReference>
<keyword evidence="4" id="KW-0808">Transferase</keyword>
<protein>
    <recommendedName>
        <fullName evidence="2">glucuronosyltransferase</fullName>
        <ecNumber evidence="2">2.4.1.17</ecNumber>
    </recommendedName>
</protein>
<comment type="similarity">
    <text evidence="1">Belongs to the UDP-glycosyltransferase family.</text>
</comment>
<dbReference type="PANTHER" id="PTHR48043">
    <property type="entry name" value="EG:EG0003.4 PROTEIN-RELATED"/>
    <property type="match status" value="1"/>
</dbReference>
<dbReference type="EC" id="2.4.1.17" evidence="2"/>
<dbReference type="PANTHER" id="PTHR48043:SF145">
    <property type="entry name" value="FI06409P-RELATED"/>
    <property type="match status" value="1"/>
</dbReference>
<dbReference type="EMBL" id="CAJEWN010001904">
    <property type="protein sequence ID" value="CAD2200801.1"/>
    <property type="molecule type" value="Genomic_DNA"/>
</dbReference>
<evidence type="ECO:0000313" key="6">
    <source>
        <dbReference type="EMBL" id="CAD2200801.1"/>
    </source>
</evidence>
<organism evidence="6 7">
    <name type="scientific">Meloidogyne enterolobii</name>
    <name type="common">Root-knot nematode worm</name>
    <name type="synonym">Meloidogyne mayaguensis</name>
    <dbReference type="NCBI Taxonomy" id="390850"/>
    <lineage>
        <taxon>Eukaryota</taxon>
        <taxon>Metazoa</taxon>
        <taxon>Ecdysozoa</taxon>
        <taxon>Nematoda</taxon>
        <taxon>Chromadorea</taxon>
        <taxon>Rhabditida</taxon>
        <taxon>Tylenchina</taxon>
        <taxon>Tylenchomorpha</taxon>
        <taxon>Tylenchoidea</taxon>
        <taxon>Meloidogynidae</taxon>
        <taxon>Meloidogyninae</taxon>
        <taxon>Meloidogyne</taxon>
    </lineage>
</organism>
<accession>A0A6V7XNE1</accession>
<sequence length="130" mass="14154">MKGLASKILQKSLFPKSVIVWAGICGTGSAIYAGVPLICIPCSGDQFYNSSLVEQLGIGIYIQLNISNENGVDSEVFGADFQNALDKMLIDNNIYQKTANVLRSKILLDLEENGLKKNIFLQKISEVIGN</sequence>
<evidence type="ECO:0000256" key="3">
    <source>
        <dbReference type="ARBA" id="ARBA00022676"/>
    </source>
</evidence>
<dbReference type="SUPFAM" id="SSF53756">
    <property type="entry name" value="UDP-Glycosyltransferase/glycogen phosphorylase"/>
    <property type="match status" value="1"/>
</dbReference>
<dbReference type="Proteomes" id="UP000580250">
    <property type="component" value="Unassembled WGS sequence"/>
</dbReference>
<comment type="catalytic activity">
    <reaction evidence="5">
        <text>glucuronate acceptor + UDP-alpha-D-glucuronate = acceptor beta-D-glucuronoside + UDP + H(+)</text>
        <dbReference type="Rhea" id="RHEA:21032"/>
        <dbReference type="ChEBI" id="CHEBI:15378"/>
        <dbReference type="ChEBI" id="CHEBI:58052"/>
        <dbReference type="ChEBI" id="CHEBI:58223"/>
        <dbReference type="ChEBI" id="CHEBI:132367"/>
        <dbReference type="ChEBI" id="CHEBI:132368"/>
        <dbReference type="EC" id="2.4.1.17"/>
    </reaction>
</comment>
<evidence type="ECO:0000256" key="4">
    <source>
        <dbReference type="ARBA" id="ARBA00022679"/>
    </source>
</evidence>